<gene>
    <name evidence="3" type="ORF">SAMEA3545359_02087</name>
</gene>
<protein>
    <submittedName>
        <fullName evidence="3">DUF218 domain</fullName>
    </submittedName>
</protein>
<proteinExistence type="predicted"/>
<dbReference type="PANTHER" id="PTHR30336:SF4">
    <property type="entry name" value="ENVELOPE BIOGENESIS FACTOR ELYC"/>
    <property type="match status" value="1"/>
</dbReference>
<reference evidence="3" key="1">
    <citation type="submission" date="2015-09" db="EMBL/GenBank/DDBJ databases">
        <authorList>
            <consortium name="Pathogen Informatics"/>
        </authorList>
    </citation>
    <scope>NUCLEOTIDE SEQUENCE</scope>
    <source>
        <strain evidence="3">2789STDY5834896</strain>
    </source>
</reference>
<keyword evidence="1" id="KW-1133">Transmembrane helix</keyword>
<dbReference type="GO" id="GO:0043164">
    <property type="term" value="P:Gram-negative-bacterium-type cell wall biogenesis"/>
    <property type="evidence" value="ECO:0007669"/>
    <property type="project" value="TreeGrafter"/>
</dbReference>
<feature type="domain" description="DUF218" evidence="2">
    <location>
        <begin position="95"/>
        <end position="220"/>
    </location>
</feature>
<dbReference type="InterPro" id="IPR014729">
    <property type="entry name" value="Rossmann-like_a/b/a_fold"/>
</dbReference>
<feature type="transmembrane region" description="Helical" evidence="1">
    <location>
        <begin position="62"/>
        <end position="84"/>
    </location>
</feature>
<name>A0A1C6JDF3_9FIRM</name>
<dbReference type="GO" id="GO:0005886">
    <property type="term" value="C:plasma membrane"/>
    <property type="evidence" value="ECO:0007669"/>
    <property type="project" value="TreeGrafter"/>
</dbReference>
<dbReference type="EMBL" id="FMHG01000001">
    <property type="protein sequence ID" value="SCJ79705.1"/>
    <property type="molecule type" value="Genomic_DNA"/>
</dbReference>
<evidence type="ECO:0000259" key="2">
    <source>
        <dbReference type="Pfam" id="PF02698"/>
    </source>
</evidence>
<dbReference type="InterPro" id="IPR003848">
    <property type="entry name" value="DUF218"/>
</dbReference>
<keyword evidence="1" id="KW-0472">Membrane</keyword>
<sequence>MFFTVYLSVGLVLLALSLPPFVRRIRHIGVILPAAQGLCMVSLAAVSPLLQPCGWWAAAQWVLLGFLLLEGLLFLAGSLLLCCFPRYRHGGNDSCIVVLGCRVRGQIPSKMLARRLQKAHQLLVQNPHTCCIVTGGQGEDEEVPEAEVMAAWLAQRGIGAERIYREDRSRSTRQNLQFAAQIIEQQDLPRRVIVVSDFYHLARGCIYARRFGLLPCGAACRTNPAMIFGYWAREVPAIFKALLGR</sequence>
<dbReference type="InterPro" id="IPR051599">
    <property type="entry name" value="Cell_Envelope_Assoc"/>
</dbReference>
<evidence type="ECO:0000256" key="1">
    <source>
        <dbReference type="SAM" id="Phobius"/>
    </source>
</evidence>
<dbReference type="AlphaFoldDB" id="A0A1C6JDF3"/>
<dbReference type="Pfam" id="PF02698">
    <property type="entry name" value="DUF218"/>
    <property type="match status" value="1"/>
</dbReference>
<accession>A0A1C6JDF3</accession>
<dbReference type="GO" id="GO:0000270">
    <property type="term" value="P:peptidoglycan metabolic process"/>
    <property type="evidence" value="ECO:0007669"/>
    <property type="project" value="TreeGrafter"/>
</dbReference>
<keyword evidence="1" id="KW-0812">Transmembrane</keyword>
<evidence type="ECO:0000313" key="3">
    <source>
        <dbReference type="EMBL" id="SCJ79705.1"/>
    </source>
</evidence>
<feature type="transmembrane region" description="Helical" evidence="1">
    <location>
        <begin position="6"/>
        <end position="22"/>
    </location>
</feature>
<organism evidence="3">
    <name type="scientific">uncultured Anaerotruncus sp</name>
    <dbReference type="NCBI Taxonomy" id="905011"/>
    <lineage>
        <taxon>Bacteria</taxon>
        <taxon>Bacillati</taxon>
        <taxon>Bacillota</taxon>
        <taxon>Clostridia</taxon>
        <taxon>Eubacteriales</taxon>
        <taxon>Oscillospiraceae</taxon>
        <taxon>Anaerotruncus</taxon>
        <taxon>environmental samples</taxon>
    </lineage>
</organism>
<dbReference type="Gene3D" id="3.40.50.620">
    <property type="entry name" value="HUPs"/>
    <property type="match status" value="1"/>
</dbReference>
<dbReference type="CDD" id="cd06259">
    <property type="entry name" value="YdcF-like"/>
    <property type="match status" value="1"/>
</dbReference>
<dbReference type="PANTHER" id="PTHR30336">
    <property type="entry name" value="INNER MEMBRANE PROTEIN, PROBABLE PERMEASE"/>
    <property type="match status" value="1"/>
</dbReference>
<feature type="transmembrane region" description="Helical" evidence="1">
    <location>
        <begin position="29"/>
        <end position="50"/>
    </location>
</feature>